<accession>A0ABU2HX42</accession>
<comment type="caution">
    <text evidence="2">The sequence shown here is derived from an EMBL/GenBank/DDBJ whole genome shotgun (WGS) entry which is preliminary data.</text>
</comment>
<dbReference type="Proteomes" id="UP001269144">
    <property type="component" value="Unassembled WGS sequence"/>
</dbReference>
<dbReference type="RefSeq" id="WP_311162308.1">
    <property type="nucleotide sequence ID" value="NZ_JAVQLW010000004.1"/>
</dbReference>
<feature type="region of interest" description="Disordered" evidence="1">
    <location>
        <begin position="56"/>
        <end position="94"/>
    </location>
</feature>
<gene>
    <name evidence="2" type="ORF">RGQ15_18795</name>
</gene>
<evidence type="ECO:0000256" key="1">
    <source>
        <dbReference type="SAM" id="MobiDB-lite"/>
    </source>
</evidence>
<evidence type="ECO:0000313" key="2">
    <source>
        <dbReference type="EMBL" id="MDS9469618.1"/>
    </source>
</evidence>
<dbReference type="EMBL" id="JAVQLW010000004">
    <property type="protein sequence ID" value="MDS9469618.1"/>
    <property type="molecule type" value="Genomic_DNA"/>
</dbReference>
<proteinExistence type="predicted"/>
<evidence type="ECO:0000313" key="3">
    <source>
        <dbReference type="Proteomes" id="UP001269144"/>
    </source>
</evidence>
<organism evidence="2 3">
    <name type="scientific">Paracoccus aurantius</name>
    <dbReference type="NCBI Taxonomy" id="3073814"/>
    <lineage>
        <taxon>Bacteria</taxon>
        <taxon>Pseudomonadati</taxon>
        <taxon>Pseudomonadota</taxon>
        <taxon>Alphaproteobacteria</taxon>
        <taxon>Rhodobacterales</taxon>
        <taxon>Paracoccaceae</taxon>
        <taxon>Paracoccus</taxon>
    </lineage>
</organism>
<protein>
    <submittedName>
        <fullName evidence="2">Uncharacterized protein</fullName>
    </submittedName>
</protein>
<reference evidence="3" key="1">
    <citation type="submission" date="2023-07" db="EMBL/GenBank/DDBJ databases">
        <title>Paracoccus sp. MBLB3053 whole genome sequence.</title>
        <authorList>
            <person name="Hwang C.Y."/>
            <person name="Cho E.-S."/>
            <person name="Seo M.-J."/>
        </authorList>
    </citation>
    <scope>NUCLEOTIDE SEQUENCE [LARGE SCALE GENOMIC DNA]</scope>
    <source>
        <strain evidence="3">MBLB3053</strain>
    </source>
</reference>
<sequence length="197" mass="21747">MPVRVLSPGNREVHLMDSEDITDSVEKRPLLQDRARVGERRKTGGAEYDMLVRATNGMDDPATNEAWSTSKGGHDEQPLHGDGQTDGIGAHLESQFNDRMDALALRVSELELQALQEAESSDPGGSEQTLKEALAWLERVTPVVRRLYWAVKEAAPQFEGPDRTALDQAVGALDAWQSAHSRLHETIAETKARELDP</sequence>
<name>A0ABU2HX42_9RHOB</name>
<keyword evidence="3" id="KW-1185">Reference proteome</keyword>